<dbReference type="SUPFAM" id="SSF54631">
    <property type="entry name" value="CBS-domain pair"/>
    <property type="match status" value="1"/>
</dbReference>
<feature type="domain" description="CNNM transmembrane" evidence="13">
    <location>
        <begin position="1"/>
        <end position="196"/>
    </location>
</feature>
<evidence type="ECO:0000256" key="8">
    <source>
        <dbReference type="ARBA" id="ARBA00023136"/>
    </source>
</evidence>
<keyword evidence="8 10" id="KW-0472">Membrane</keyword>
<evidence type="ECO:0000313" key="14">
    <source>
        <dbReference type="EMBL" id="ASK64454.1"/>
    </source>
</evidence>
<dbReference type="InterPro" id="IPR005170">
    <property type="entry name" value="Transptr-assoc_dom"/>
</dbReference>
<dbReference type="InterPro" id="IPR000644">
    <property type="entry name" value="CBS_dom"/>
</dbReference>
<feature type="domain" description="CBS" evidence="12">
    <location>
        <begin position="278"/>
        <end position="335"/>
    </location>
</feature>
<dbReference type="OrthoDB" id="9798188at2"/>
<evidence type="ECO:0000256" key="2">
    <source>
        <dbReference type="ARBA" id="ARBA00006337"/>
    </source>
</evidence>
<evidence type="ECO:0000256" key="9">
    <source>
        <dbReference type="PROSITE-ProRule" id="PRU00703"/>
    </source>
</evidence>
<dbReference type="Proteomes" id="UP000198312">
    <property type="component" value="Chromosome"/>
</dbReference>
<dbReference type="Pfam" id="PF03471">
    <property type="entry name" value="CorC_HlyC"/>
    <property type="match status" value="1"/>
</dbReference>
<dbReference type="InterPro" id="IPR016169">
    <property type="entry name" value="FAD-bd_PCMH_sub2"/>
</dbReference>
<dbReference type="PANTHER" id="PTHR43099:SF2">
    <property type="entry name" value="UPF0053 PROTEIN YRKA"/>
    <property type="match status" value="1"/>
</dbReference>
<dbReference type="Pfam" id="PF00571">
    <property type="entry name" value="CBS"/>
    <property type="match status" value="2"/>
</dbReference>
<dbReference type="InterPro" id="IPR002550">
    <property type="entry name" value="CNNM"/>
</dbReference>
<dbReference type="FunFam" id="3.10.580.10:FF:000002">
    <property type="entry name" value="Magnesium/cobalt efflux protein CorC"/>
    <property type="match status" value="1"/>
</dbReference>
<feature type="transmembrane region" description="Helical" evidence="11">
    <location>
        <begin position="128"/>
        <end position="151"/>
    </location>
</feature>
<dbReference type="SUPFAM" id="SSF56176">
    <property type="entry name" value="FAD-binding/transporter-associated domain-like"/>
    <property type="match status" value="1"/>
</dbReference>
<comment type="subcellular location">
    <subcellularLocation>
        <location evidence="1">Cell membrane</location>
        <topology evidence="1">Multi-pass membrane protein</topology>
    </subcellularLocation>
</comment>
<accession>A0A220U831</accession>
<evidence type="ECO:0000256" key="5">
    <source>
        <dbReference type="ARBA" id="ARBA00022737"/>
    </source>
</evidence>
<dbReference type="PROSITE" id="PS51846">
    <property type="entry name" value="CNNM"/>
    <property type="match status" value="1"/>
</dbReference>
<sequence>MLFVAILIVLTAFFVISEFAIVKVRRTRIEYLAGEGNKRAKAVLKVLNNLDGYLSACQLGITVTALGIGWLGEPAFAEIIHPLIVQFDLSEGLVHTISVAIAFGVITFLHVVLGELAPKTIAIQKAEAVTLMTAPPLIFFNWIMFPFIWLLNGSANLLAGLVGFKPASESDEALSEEELRMTMFNSHKSGEINDSEIKYVNRIFDFDDRVAKEIMVPRKEIVCLFTEDSFEENINLMKEEKFTRYPIAADDKDEIIGMVNIKGIFNDDHTSERTIDKYIHPIIHVIETTPIKTLLTKMQKEQCHMAIVVDEFGGTAGLITFEDILEEIVGEIRDEFDSDEVPAVQKIDDKTYLLEGKMLIPDVNELLSTNISDEELDTLGGWVLSKDNEPQQGTLITEGDYHFQVTEVEGHQVKYVQVKELENNEKNDLSTATLQ</sequence>
<dbReference type="CDD" id="cd04590">
    <property type="entry name" value="CBS_pair_CorC_HlyC_assoc"/>
    <property type="match status" value="1"/>
</dbReference>
<gene>
    <name evidence="14" type="ORF">CFK37_17450</name>
</gene>
<evidence type="ECO:0000256" key="4">
    <source>
        <dbReference type="ARBA" id="ARBA00022692"/>
    </source>
</evidence>
<evidence type="ECO:0000256" key="10">
    <source>
        <dbReference type="PROSITE-ProRule" id="PRU01193"/>
    </source>
</evidence>
<protein>
    <recommendedName>
        <fullName evidence="16">Transporter associated domain protein</fullName>
    </recommendedName>
</protein>
<dbReference type="InterPro" id="IPR036318">
    <property type="entry name" value="FAD-bd_PCMH-like_sf"/>
</dbReference>
<evidence type="ECO:0000256" key="7">
    <source>
        <dbReference type="ARBA" id="ARBA00023122"/>
    </source>
</evidence>
<dbReference type="InterPro" id="IPR044751">
    <property type="entry name" value="Ion_transp-like_CBS"/>
</dbReference>
<dbReference type="Pfam" id="PF01595">
    <property type="entry name" value="CNNM"/>
    <property type="match status" value="1"/>
</dbReference>
<evidence type="ECO:0000256" key="6">
    <source>
        <dbReference type="ARBA" id="ARBA00022989"/>
    </source>
</evidence>
<reference evidence="14 15" key="1">
    <citation type="submission" date="2017-07" db="EMBL/GenBank/DDBJ databases">
        <title>Virgibacillus sp. LM2416.</title>
        <authorList>
            <person name="Tak E.J."/>
            <person name="Bae J.-W."/>
        </authorList>
    </citation>
    <scope>NUCLEOTIDE SEQUENCE [LARGE SCALE GENOMIC DNA]</scope>
    <source>
        <strain evidence="14 15">LM2416</strain>
    </source>
</reference>
<evidence type="ECO:0000256" key="3">
    <source>
        <dbReference type="ARBA" id="ARBA00022475"/>
    </source>
</evidence>
<evidence type="ECO:0000313" key="15">
    <source>
        <dbReference type="Proteomes" id="UP000198312"/>
    </source>
</evidence>
<dbReference type="PANTHER" id="PTHR43099">
    <property type="entry name" value="UPF0053 PROTEIN YRKA"/>
    <property type="match status" value="1"/>
</dbReference>
<keyword evidence="15" id="KW-1185">Reference proteome</keyword>
<keyword evidence="4 10" id="KW-0812">Transmembrane</keyword>
<evidence type="ECO:0000256" key="1">
    <source>
        <dbReference type="ARBA" id="ARBA00004651"/>
    </source>
</evidence>
<evidence type="ECO:0008006" key="16">
    <source>
        <dbReference type="Google" id="ProtNLM"/>
    </source>
</evidence>
<dbReference type="InterPro" id="IPR051676">
    <property type="entry name" value="UPF0053_domain"/>
</dbReference>
<evidence type="ECO:0000259" key="12">
    <source>
        <dbReference type="PROSITE" id="PS51371"/>
    </source>
</evidence>
<name>A0A220U831_9BACI</name>
<dbReference type="KEGG" id="vil:CFK37_17450"/>
<dbReference type="AlphaFoldDB" id="A0A220U831"/>
<dbReference type="GO" id="GO:0005886">
    <property type="term" value="C:plasma membrane"/>
    <property type="evidence" value="ECO:0007669"/>
    <property type="project" value="UniProtKB-SubCell"/>
</dbReference>
<dbReference type="PROSITE" id="PS51371">
    <property type="entry name" value="CBS"/>
    <property type="match status" value="2"/>
</dbReference>
<keyword evidence="3" id="KW-1003">Cell membrane</keyword>
<keyword evidence="6 10" id="KW-1133">Transmembrane helix</keyword>
<evidence type="ECO:0000259" key="13">
    <source>
        <dbReference type="PROSITE" id="PS51846"/>
    </source>
</evidence>
<feature type="domain" description="CBS" evidence="12">
    <location>
        <begin position="215"/>
        <end position="275"/>
    </location>
</feature>
<feature type="transmembrane region" description="Helical" evidence="11">
    <location>
        <begin position="46"/>
        <end position="72"/>
    </location>
</feature>
<dbReference type="EMBL" id="CP022315">
    <property type="protein sequence ID" value="ASK64454.1"/>
    <property type="molecule type" value="Genomic_DNA"/>
</dbReference>
<feature type="transmembrane region" description="Helical" evidence="11">
    <location>
        <begin position="92"/>
        <end position="116"/>
    </location>
</feature>
<keyword evidence="7 9" id="KW-0129">CBS domain</keyword>
<dbReference type="SMART" id="SM01091">
    <property type="entry name" value="CorC_HlyC"/>
    <property type="match status" value="1"/>
</dbReference>
<proteinExistence type="inferred from homology"/>
<dbReference type="Gene3D" id="3.30.465.10">
    <property type="match status" value="1"/>
</dbReference>
<comment type="similarity">
    <text evidence="2">Belongs to the UPF0053 family.</text>
</comment>
<dbReference type="Gene3D" id="3.10.580.10">
    <property type="entry name" value="CBS-domain"/>
    <property type="match status" value="1"/>
</dbReference>
<dbReference type="GO" id="GO:0050660">
    <property type="term" value="F:flavin adenine dinucleotide binding"/>
    <property type="evidence" value="ECO:0007669"/>
    <property type="project" value="InterPro"/>
</dbReference>
<dbReference type="InterPro" id="IPR046342">
    <property type="entry name" value="CBS_dom_sf"/>
</dbReference>
<feature type="transmembrane region" description="Helical" evidence="11">
    <location>
        <begin position="6"/>
        <end position="25"/>
    </location>
</feature>
<keyword evidence="5" id="KW-0677">Repeat</keyword>
<evidence type="ECO:0000256" key="11">
    <source>
        <dbReference type="SAM" id="Phobius"/>
    </source>
</evidence>
<organism evidence="14 15">
    <name type="scientific">Virgibacillus phasianinus</name>
    <dbReference type="NCBI Taxonomy" id="2017483"/>
    <lineage>
        <taxon>Bacteria</taxon>
        <taxon>Bacillati</taxon>
        <taxon>Bacillota</taxon>
        <taxon>Bacilli</taxon>
        <taxon>Bacillales</taxon>
        <taxon>Bacillaceae</taxon>
        <taxon>Virgibacillus</taxon>
    </lineage>
</organism>